<dbReference type="AlphaFoldDB" id="A0A8T0K5F9"/>
<protein>
    <submittedName>
        <fullName evidence="1">Uncharacterized protein</fullName>
    </submittedName>
</protein>
<accession>A0A8T0K5F9</accession>
<name>A0A8T0K5F9_PHAAN</name>
<reference evidence="1 2" key="1">
    <citation type="submission" date="2020-05" db="EMBL/GenBank/DDBJ databases">
        <title>Vigna angularis (adzuki bean) Var. LongXiaoDou No. 4 denovo assembly.</title>
        <authorList>
            <person name="Xiang H."/>
        </authorList>
    </citation>
    <scope>NUCLEOTIDE SEQUENCE [LARGE SCALE GENOMIC DNA]</scope>
    <source>
        <tissue evidence="1">Leaf</tissue>
    </source>
</reference>
<sequence length="138" mass="15093">MIPGIIPRMPPPSILSTVTRCLSSDSLGVGDTCFFIAAMDFNMMNLIHPGSQPQSNGLRAAIRRPDIDGYQPLSSKITVELKKRNKSNHRRIMGSSPTGRSDKQLSIFLGFLGLYSCDPLCKSSVSYICIFVVDNLLG</sequence>
<comment type="caution">
    <text evidence="1">The sequence shown here is derived from an EMBL/GenBank/DDBJ whole genome shotgun (WGS) entry which is preliminary data.</text>
</comment>
<dbReference type="EMBL" id="JABFOF010000007">
    <property type="protein sequence ID" value="KAG2391462.1"/>
    <property type="molecule type" value="Genomic_DNA"/>
</dbReference>
<evidence type="ECO:0000313" key="1">
    <source>
        <dbReference type="EMBL" id="KAG2391462.1"/>
    </source>
</evidence>
<dbReference type="Proteomes" id="UP000743370">
    <property type="component" value="Unassembled WGS sequence"/>
</dbReference>
<gene>
    <name evidence="1" type="ORF">HKW66_Vig0127770</name>
</gene>
<proteinExistence type="predicted"/>
<evidence type="ECO:0000313" key="2">
    <source>
        <dbReference type="Proteomes" id="UP000743370"/>
    </source>
</evidence>
<organism evidence="1 2">
    <name type="scientific">Phaseolus angularis</name>
    <name type="common">Azuki bean</name>
    <name type="synonym">Vigna angularis</name>
    <dbReference type="NCBI Taxonomy" id="3914"/>
    <lineage>
        <taxon>Eukaryota</taxon>
        <taxon>Viridiplantae</taxon>
        <taxon>Streptophyta</taxon>
        <taxon>Embryophyta</taxon>
        <taxon>Tracheophyta</taxon>
        <taxon>Spermatophyta</taxon>
        <taxon>Magnoliopsida</taxon>
        <taxon>eudicotyledons</taxon>
        <taxon>Gunneridae</taxon>
        <taxon>Pentapetalae</taxon>
        <taxon>rosids</taxon>
        <taxon>fabids</taxon>
        <taxon>Fabales</taxon>
        <taxon>Fabaceae</taxon>
        <taxon>Papilionoideae</taxon>
        <taxon>50 kb inversion clade</taxon>
        <taxon>NPAAA clade</taxon>
        <taxon>indigoferoid/millettioid clade</taxon>
        <taxon>Phaseoleae</taxon>
        <taxon>Vigna</taxon>
    </lineage>
</organism>